<dbReference type="Proteomes" id="UP001060919">
    <property type="component" value="Chromosome"/>
</dbReference>
<dbReference type="PANTHER" id="PTHR34218:SF4">
    <property type="entry name" value="ACYL-HOMOSERINE LACTONE ACYLASE QUIP"/>
    <property type="match status" value="1"/>
</dbReference>
<dbReference type="Gene3D" id="2.30.120.10">
    <property type="match status" value="1"/>
</dbReference>
<dbReference type="Gene3D" id="3.60.20.10">
    <property type="entry name" value="Glutamine Phosphoribosylpyrophosphate, subunit 1, domain 1"/>
    <property type="match status" value="1"/>
</dbReference>
<evidence type="ECO:0000313" key="7">
    <source>
        <dbReference type="Proteomes" id="UP001060919"/>
    </source>
</evidence>
<dbReference type="EMBL" id="AP026867">
    <property type="protein sequence ID" value="BDS10320.1"/>
    <property type="molecule type" value="Genomic_DNA"/>
</dbReference>
<comment type="cofactor">
    <cofactor evidence="5">
        <name>Ca(2+)</name>
        <dbReference type="ChEBI" id="CHEBI:29108"/>
    </cofactor>
    <text evidence="5">Binds 1 Ca(2+) ion per dimer.</text>
</comment>
<dbReference type="InterPro" id="IPR043147">
    <property type="entry name" value="Penicillin_amidase_A-knob"/>
</dbReference>
<feature type="active site" description="Nucleophile" evidence="4">
    <location>
        <position position="307"/>
    </location>
</feature>
<keyword evidence="3" id="KW-0865">Zymogen</keyword>
<dbReference type="CDD" id="cd03747">
    <property type="entry name" value="Ntn_PGA_like"/>
    <property type="match status" value="1"/>
</dbReference>
<keyword evidence="5" id="KW-0479">Metal-binding</keyword>
<organism evidence="6 7">
    <name type="scientific">Aureispira anguillae</name>
    <dbReference type="NCBI Taxonomy" id="2864201"/>
    <lineage>
        <taxon>Bacteria</taxon>
        <taxon>Pseudomonadati</taxon>
        <taxon>Bacteroidota</taxon>
        <taxon>Saprospiria</taxon>
        <taxon>Saprospirales</taxon>
        <taxon>Saprospiraceae</taxon>
        <taxon>Aureispira</taxon>
    </lineage>
</organism>
<dbReference type="Gene3D" id="1.10.1400.10">
    <property type="match status" value="1"/>
</dbReference>
<dbReference type="PANTHER" id="PTHR34218">
    <property type="entry name" value="PEPTIDASE S45 PENICILLIN AMIDASE"/>
    <property type="match status" value="1"/>
</dbReference>
<accession>A0A915YC22</accession>
<dbReference type="AlphaFoldDB" id="A0A915YC22"/>
<evidence type="ECO:0000256" key="3">
    <source>
        <dbReference type="ARBA" id="ARBA00023145"/>
    </source>
</evidence>
<dbReference type="InterPro" id="IPR043146">
    <property type="entry name" value="Penicillin_amidase_N_B-knob"/>
</dbReference>
<dbReference type="PIRSF" id="PIRSF001227">
    <property type="entry name" value="Pen_acylase"/>
    <property type="match status" value="1"/>
</dbReference>
<dbReference type="GO" id="GO:0017000">
    <property type="term" value="P:antibiotic biosynthetic process"/>
    <property type="evidence" value="ECO:0007669"/>
    <property type="project" value="InterPro"/>
</dbReference>
<evidence type="ECO:0000313" key="6">
    <source>
        <dbReference type="EMBL" id="BDS10320.1"/>
    </source>
</evidence>
<dbReference type="Pfam" id="PF01804">
    <property type="entry name" value="Penicil_amidase"/>
    <property type="match status" value="1"/>
</dbReference>
<evidence type="ECO:0000256" key="5">
    <source>
        <dbReference type="PIRSR" id="PIRSR001227-2"/>
    </source>
</evidence>
<keyword evidence="7" id="KW-1185">Reference proteome</keyword>
<feature type="binding site" evidence="5">
    <location>
        <position position="379"/>
    </location>
    <ligand>
        <name>Ca(2+)</name>
        <dbReference type="ChEBI" id="CHEBI:29108"/>
    </ligand>
</feature>
<dbReference type="InterPro" id="IPR023343">
    <property type="entry name" value="Penicillin_amidase_dom1"/>
</dbReference>
<comment type="similarity">
    <text evidence="1">Belongs to the peptidase S45 family.</text>
</comment>
<keyword evidence="5" id="KW-0106">Calcium</keyword>
<dbReference type="InterPro" id="IPR014395">
    <property type="entry name" value="Pen/GL7ACA/AHL_acylase"/>
</dbReference>
<reference evidence="6" key="1">
    <citation type="submission" date="2022-09" db="EMBL/GenBank/DDBJ databases">
        <title>Aureispira anguillicida sp. nov., isolated from Leptocephalus of Japanese eel Anguilla japonica.</title>
        <authorList>
            <person name="Yuasa K."/>
            <person name="Mekata T."/>
            <person name="Ikunari K."/>
        </authorList>
    </citation>
    <scope>NUCLEOTIDE SEQUENCE</scope>
    <source>
        <strain evidence="6">EL160426</strain>
    </source>
</reference>
<dbReference type="SUPFAM" id="SSF56235">
    <property type="entry name" value="N-terminal nucleophile aminohydrolases (Ntn hydrolases)"/>
    <property type="match status" value="1"/>
</dbReference>
<evidence type="ECO:0000256" key="4">
    <source>
        <dbReference type="PIRSR" id="PIRSR001227-1"/>
    </source>
</evidence>
<dbReference type="GO" id="GO:0016811">
    <property type="term" value="F:hydrolase activity, acting on carbon-nitrogen (but not peptide) bonds, in linear amides"/>
    <property type="evidence" value="ECO:0007669"/>
    <property type="project" value="InterPro"/>
</dbReference>
<gene>
    <name evidence="6" type="ORF">AsAng_0010280</name>
</gene>
<protein>
    <submittedName>
        <fullName evidence="6">Penicillin acylase family protein</fullName>
    </submittedName>
</protein>
<feature type="binding site" evidence="5">
    <location>
        <position position="382"/>
    </location>
    <ligand>
        <name>Ca(2+)</name>
        <dbReference type="ChEBI" id="CHEBI:29108"/>
    </ligand>
</feature>
<dbReference type="InterPro" id="IPR002692">
    <property type="entry name" value="S45"/>
</dbReference>
<sequence>MNFFKLFLSFTITTLFIWVLGNPYQAGSPEQISTDENGEMITIASTEKFIPPIGKLLSPSHGFWQNAESATPSFETTIYNEQLSAPVVVKYDDRMVPHIFAENLEDATFAQGYVTASLRLWQMELQTHAAAGRLAEILGTTEKVRKILVEKDLETRRIGLPLGAKRSIELWSKDPEKFKALDAYSDGINAYINSLSYSDLPLFYKLQNYEPEMWSPIKTALLLKNMGRTLTEREHDFELTNVLKKIGLEQFNSLYAEYFEEQSPIILDSMSYLQPLVVDESKPINLYLGNTEWDSLAREYSPKGIGSNNWAVSGAKTASGKPILCNDPHLKLNLPSIWFEIQICTPEFNSYGASLPGAPGVISGFNENIAWGVTNVSHDVKDWYAVQWKDDSKTEYWFDSTYKKSSRIIEEIKVRGANSVFDTILMTHFGPVAHRSGAQDFVLRWTLHDASEEPLTFLKLIKGKNYDDYKDAIRHFACPAQNIVFAAKDGDIALWTQGKLPLRKEMQGRFVQQGTSSDELWSGFIPQKDIPHEYNPSKNFVASANQHSVNPSLYPYDYYGYFEEYRGRYLNRRLMEMENITVEDMMALQYDSYSLKAEDFMGLLKRHIQKGALRKDELEIWHLLKDWDYKYTQDQIEPTIFEMWFDTLEYLVYDELVDFNEKNVNKSADKELIRLPEEYNLLHLLKRDTTNAIIDVVETTEKREEVADVMTLAFQRICQHVPKDDNGQILTWKNQRGSIVQHLSTLPAFSVDDIPSDGHGSTLNALTKRPGPSWRMVVELGEEINAYGIYPGGQSENPGSYYYKNMLDKWAKGEHYKLLFMKDKDAASDRIVFTQDFN</sequence>
<keyword evidence="2" id="KW-0378">Hydrolase</keyword>
<dbReference type="KEGG" id="aup:AsAng_0010280"/>
<name>A0A915YC22_9BACT</name>
<dbReference type="Gene3D" id="1.10.439.10">
    <property type="entry name" value="Penicillin Amidohydrolase, domain 1"/>
    <property type="match status" value="1"/>
</dbReference>
<dbReference type="GO" id="GO:0046872">
    <property type="term" value="F:metal ion binding"/>
    <property type="evidence" value="ECO:0007669"/>
    <property type="project" value="UniProtKB-KW"/>
</dbReference>
<evidence type="ECO:0000256" key="1">
    <source>
        <dbReference type="ARBA" id="ARBA00006586"/>
    </source>
</evidence>
<dbReference type="RefSeq" id="WP_264791642.1">
    <property type="nucleotide sequence ID" value="NZ_AP026867.1"/>
</dbReference>
<evidence type="ECO:0000256" key="2">
    <source>
        <dbReference type="ARBA" id="ARBA00022801"/>
    </source>
</evidence>
<dbReference type="InterPro" id="IPR029055">
    <property type="entry name" value="Ntn_hydrolases_N"/>
</dbReference>
<proteinExistence type="inferred from homology"/>